<dbReference type="EMBL" id="CAXDID020000469">
    <property type="protein sequence ID" value="CAL6094712.1"/>
    <property type="molecule type" value="Genomic_DNA"/>
</dbReference>
<reference evidence="2" key="1">
    <citation type="submission" date="2023-06" db="EMBL/GenBank/DDBJ databases">
        <authorList>
            <person name="Kurt Z."/>
        </authorList>
    </citation>
    <scope>NUCLEOTIDE SEQUENCE</scope>
</reference>
<gene>
    <name evidence="1" type="ORF">HINF_LOCUS39596</name>
    <name evidence="2" type="ORF">HINF_LOCUS39599</name>
    <name evidence="3" type="ORF">HINF_LOCUS67597</name>
    <name evidence="4" type="ORF">HINF_LOCUS67600</name>
</gene>
<dbReference type="EMBL" id="CATOUU010000830">
    <property type="protein sequence ID" value="CAI9951954.1"/>
    <property type="molecule type" value="Genomic_DNA"/>
</dbReference>
<dbReference type="EMBL" id="CATOUU010000830">
    <property type="protein sequence ID" value="CAI9951951.1"/>
    <property type="molecule type" value="Genomic_DNA"/>
</dbReference>
<evidence type="ECO:0000313" key="5">
    <source>
        <dbReference type="Proteomes" id="UP001642409"/>
    </source>
</evidence>
<dbReference type="Proteomes" id="UP001642409">
    <property type="component" value="Unassembled WGS sequence"/>
</dbReference>
<protein>
    <submittedName>
        <fullName evidence="3">Hypothetical_protein</fullName>
    </submittedName>
</protein>
<dbReference type="EMBL" id="CAXDID020000469">
    <property type="protein sequence ID" value="CAL6094706.1"/>
    <property type="molecule type" value="Genomic_DNA"/>
</dbReference>
<sequence>MKLRMQLDLRTKLISDISTQQYLTALQLYRIYRCSKIQEKLEKMIFELAESLQLQPYCQFYTFIFNTKVEFQITLFPTCPIGIEVKSKRKEQCQKAIEQDDIYIDGLQNEVCCPRRHALQNQTMQVQMKVK</sequence>
<evidence type="ECO:0000313" key="4">
    <source>
        <dbReference type="EMBL" id="CAL6094712.1"/>
    </source>
</evidence>
<evidence type="ECO:0000313" key="1">
    <source>
        <dbReference type="EMBL" id="CAI9951951.1"/>
    </source>
</evidence>
<accession>A0AA86UDZ6</accession>
<reference evidence="3 5" key="2">
    <citation type="submission" date="2024-07" db="EMBL/GenBank/DDBJ databases">
        <authorList>
            <person name="Akdeniz Z."/>
        </authorList>
    </citation>
    <scope>NUCLEOTIDE SEQUENCE [LARGE SCALE GENOMIC DNA]</scope>
</reference>
<comment type="caution">
    <text evidence="2">The sequence shown here is derived from an EMBL/GenBank/DDBJ whole genome shotgun (WGS) entry which is preliminary data.</text>
</comment>
<evidence type="ECO:0000313" key="2">
    <source>
        <dbReference type="EMBL" id="CAI9951954.1"/>
    </source>
</evidence>
<proteinExistence type="predicted"/>
<evidence type="ECO:0000313" key="3">
    <source>
        <dbReference type="EMBL" id="CAL6094706.1"/>
    </source>
</evidence>
<organism evidence="2">
    <name type="scientific">Hexamita inflata</name>
    <dbReference type="NCBI Taxonomy" id="28002"/>
    <lineage>
        <taxon>Eukaryota</taxon>
        <taxon>Metamonada</taxon>
        <taxon>Diplomonadida</taxon>
        <taxon>Hexamitidae</taxon>
        <taxon>Hexamitinae</taxon>
        <taxon>Hexamita</taxon>
    </lineage>
</organism>
<keyword evidence="5" id="KW-1185">Reference proteome</keyword>
<name>A0AA86UDZ6_9EUKA</name>
<dbReference type="AlphaFoldDB" id="A0AA86UDZ6"/>